<proteinExistence type="predicted"/>
<dbReference type="EMBL" id="WLCI01000020">
    <property type="protein sequence ID" value="MTB97211.1"/>
    <property type="molecule type" value="Genomic_DNA"/>
</dbReference>
<comment type="caution">
    <text evidence="2">The sequence shown here is derived from an EMBL/GenBank/DDBJ whole genome shotgun (WGS) entry which is preliminary data.</text>
</comment>
<evidence type="ECO:0000259" key="1">
    <source>
        <dbReference type="Pfam" id="PF13845"/>
    </source>
</evidence>
<feature type="domain" description="Septum formation-related" evidence="1">
    <location>
        <begin position="168"/>
        <end position="304"/>
    </location>
</feature>
<name>A0A6I3JGF0_9ACTN</name>
<reference evidence="2 3" key="1">
    <citation type="submission" date="2019-10" db="EMBL/GenBank/DDBJ databases">
        <title>Nocardioides novel species isolated from the excrement of Marmot.</title>
        <authorList>
            <person name="Zhang G."/>
        </authorList>
    </citation>
    <scope>NUCLEOTIDE SEQUENCE [LARGE SCALE GENOMIC DNA]</scope>
    <source>
        <strain evidence="3">zg-579</strain>
    </source>
</reference>
<accession>A0A6I3JGF0</accession>
<dbReference type="AlphaFoldDB" id="A0A6I3JGF0"/>
<gene>
    <name evidence="2" type="ORF">GGQ22_19260</name>
</gene>
<sequence>MAPLCPITDRRHPGWASAILTGAGRPPEAGSGDSATPGPAPSAGTIRTVRLLSSLVLVVAVLAGCGADQGGDADPGQVDAVEVPELGACRVLTPEDVARASNATRTVDCTERHTAQTYAVGDLPEELHDASYDDEELGAFAYETCSQRFQELLGADESLVMRTIVSWAWFRPSEKAWEDGARWYRCDVVGGGEQSEEYVALPETAEGLLLGRPQDRWMVCALGPSVAEGEKVPCSQPHDWRAVTTIKLGDKSDEYPGDRVAEVTTRDFCSDSVGAWLGYPVEYDFGYTWFHEAEWEAGNRRSVCWARTPD</sequence>
<evidence type="ECO:0000313" key="2">
    <source>
        <dbReference type="EMBL" id="MTB97211.1"/>
    </source>
</evidence>
<dbReference type="Proteomes" id="UP000433406">
    <property type="component" value="Unassembled WGS sequence"/>
</dbReference>
<dbReference type="InterPro" id="IPR026004">
    <property type="entry name" value="Septum_form"/>
</dbReference>
<protein>
    <recommendedName>
        <fullName evidence="1">Septum formation-related domain-containing protein</fullName>
    </recommendedName>
</protein>
<organism evidence="2 3">
    <name type="scientific">Nocardioides marmotae</name>
    <dbReference type="NCBI Taxonomy" id="2663857"/>
    <lineage>
        <taxon>Bacteria</taxon>
        <taxon>Bacillati</taxon>
        <taxon>Actinomycetota</taxon>
        <taxon>Actinomycetes</taxon>
        <taxon>Propionibacteriales</taxon>
        <taxon>Nocardioidaceae</taxon>
        <taxon>Nocardioides</taxon>
    </lineage>
</organism>
<evidence type="ECO:0000313" key="3">
    <source>
        <dbReference type="Proteomes" id="UP000433406"/>
    </source>
</evidence>
<dbReference type="Pfam" id="PF13845">
    <property type="entry name" value="Septum_form"/>
    <property type="match status" value="1"/>
</dbReference>
<keyword evidence="3" id="KW-1185">Reference proteome</keyword>